<keyword evidence="4" id="KW-1185">Reference proteome</keyword>
<proteinExistence type="predicted"/>
<sequence>MTRYWVIAPCDARDPELWDSVWQYDLDNSIISIGWSIVGDVSSASVEQIRERLLKEWPDYAPAAATYAARTLYRFYHEILPGDIVVARWGLNWIAGVGTVSGSPTYDPGRLRGIFSDVGEDRATYSYPNHIGVDWHDTPRDLDLGRRVFGMQTLYEIDDEKYRSLVDSVDTATGNGTIESPPPPAETEFVLEQYLEDFLVNNFEAIFGGTLQITTDENGDWIGQQYQTDVGYIDILAEDTTTGDFVVIELKKGRPADRVAGQVLRYMGWVKENLCKDSQNVRGLIICREADKRLNYALRMTSNIDVKFYHVDFRLQDSPVSE</sequence>
<dbReference type="EMBL" id="CP036275">
    <property type="protein sequence ID" value="QDU36236.1"/>
    <property type="molecule type" value="Genomic_DNA"/>
</dbReference>
<dbReference type="GO" id="GO:0004519">
    <property type="term" value="F:endonuclease activity"/>
    <property type="evidence" value="ECO:0007669"/>
    <property type="project" value="InterPro"/>
</dbReference>
<dbReference type="OrthoDB" id="570199at2"/>
<name>A0A517Z180_9PLAN</name>
<reference evidence="3 4" key="1">
    <citation type="submission" date="2019-02" db="EMBL/GenBank/DDBJ databases">
        <title>Deep-cultivation of Planctomycetes and their phenomic and genomic characterization uncovers novel biology.</title>
        <authorList>
            <person name="Wiegand S."/>
            <person name="Jogler M."/>
            <person name="Boedeker C."/>
            <person name="Pinto D."/>
            <person name="Vollmers J."/>
            <person name="Rivas-Marin E."/>
            <person name="Kohn T."/>
            <person name="Peeters S.H."/>
            <person name="Heuer A."/>
            <person name="Rast P."/>
            <person name="Oberbeckmann S."/>
            <person name="Bunk B."/>
            <person name="Jeske O."/>
            <person name="Meyerdierks A."/>
            <person name="Storesund J.E."/>
            <person name="Kallscheuer N."/>
            <person name="Luecker S."/>
            <person name="Lage O.M."/>
            <person name="Pohl T."/>
            <person name="Merkel B.J."/>
            <person name="Hornburger P."/>
            <person name="Mueller R.-W."/>
            <person name="Bruemmer F."/>
            <person name="Labrenz M."/>
            <person name="Spormann A.M."/>
            <person name="Op den Camp H."/>
            <person name="Overmann J."/>
            <person name="Amann R."/>
            <person name="Jetten M.S.M."/>
            <person name="Mascher T."/>
            <person name="Medema M.H."/>
            <person name="Devos D.P."/>
            <person name="Kaster A.-K."/>
            <person name="Ovreas L."/>
            <person name="Rohde M."/>
            <person name="Galperin M.Y."/>
            <person name="Jogler C."/>
        </authorList>
    </citation>
    <scope>NUCLEOTIDE SEQUENCE [LARGE SCALE GENOMIC DNA]</scope>
    <source>
        <strain evidence="3 4">Mal4</strain>
    </source>
</reference>
<dbReference type="InterPro" id="IPR048301">
    <property type="entry name" value="NucS_C"/>
</dbReference>
<dbReference type="Pfam" id="PF01939">
    <property type="entry name" value="NucS_C"/>
    <property type="match status" value="1"/>
</dbReference>
<dbReference type="GO" id="GO:0003676">
    <property type="term" value="F:nucleic acid binding"/>
    <property type="evidence" value="ECO:0007669"/>
    <property type="project" value="InterPro"/>
</dbReference>
<dbReference type="Gene3D" id="3.40.1350.10">
    <property type="match status" value="1"/>
</dbReference>
<dbReference type="KEGG" id="mri:Mal4_05200"/>
<dbReference type="RefSeq" id="WP_145366921.1">
    <property type="nucleotide sequence ID" value="NZ_CP036275.1"/>
</dbReference>
<dbReference type="InterPro" id="IPR002793">
    <property type="entry name" value="Endonuclease_NucS"/>
</dbReference>
<dbReference type="InterPro" id="IPR011856">
    <property type="entry name" value="tRNA_endonuc-like_dom_sf"/>
</dbReference>
<accession>A0A517Z180</accession>
<evidence type="ECO:0000259" key="2">
    <source>
        <dbReference type="Pfam" id="PF01939"/>
    </source>
</evidence>
<gene>
    <name evidence="3" type="ORF">Mal4_05200</name>
</gene>
<organism evidence="3 4">
    <name type="scientific">Maioricimonas rarisocia</name>
    <dbReference type="NCBI Taxonomy" id="2528026"/>
    <lineage>
        <taxon>Bacteria</taxon>
        <taxon>Pseudomonadati</taxon>
        <taxon>Planctomycetota</taxon>
        <taxon>Planctomycetia</taxon>
        <taxon>Planctomycetales</taxon>
        <taxon>Planctomycetaceae</taxon>
        <taxon>Maioricimonas</taxon>
    </lineage>
</organism>
<dbReference type="Proteomes" id="UP000320496">
    <property type="component" value="Chromosome"/>
</dbReference>
<feature type="domain" description="Endonuclease NucS C-terminal" evidence="2">
    <location>
        <begin position="222"/>
        <end position="292"/>
    </location>
</feature>
<protein>
    <recommendedName>
        <fullName evidence="2">Endonuclease NucS C-terminal domain-containing protein</fullName>
    </recommendedName>
</protein>
<evidence type="ECO:0000313" key="3">
    <source>
        <dbReference type="EMBL" id="QDU36236.1"/>
    </source>
</evidence>
<dbReference type="CDD" id="cd22341">
    <property type="entry name" value="NucS-like"/>
    <property type="match status" value="1"/>
</dbReference>
<evidence type="ECO:0000313" key="4">
    <source>
        <dbReference type="Proteomes" id="UP000320496"/>
    </source>
</evidence>
<evidence type="ECO:0000256" key="1">
    <source>
        <dbReference type="ARBA" id="ARBA00023125"/>
    </source>
</evidence>
<dbReference type="AlphaFoldDB" id="A0A517Z180"/>
<keyword evidence="1" id="KW-0238">DNA-binding</keyword>